<comment type="caution">
    <text evidence="2">The sequence shown here is derived from an EMBL/GenBank/DDBJ whole genome shotgun (WGS) entry which is preliminary data.</text>
</comment>
<accession>A0AAE0I5M0</accession>
<dbReference type="EMBL" id="JAUEDM010000004">
    <property type="protein sequence ID" value="KAK3318612.1"/>
    <property type="molecule type" value="Genomic_DNA"/>
</dbReference>
<dbReference type="AlphaFoldDB" id="A0AAE0I5M0"/>
<feature type="compositionally biased region" description="Basic and acidic residues" evidence="1">
    <location>
        <begin position="62"/>
        <end position="74"/>
    </location>
</feature>
<feature type="region of interest" description="Disordered" evidence="1">
    <location>
        <begin position="57"/>
        <end position="90"/>
    </location>
</feature>
<keyword evidence="3" id="KW-1185">Reference proteome</keyword>
<feature type="region of interest" description="Disordered" evidence="1">
    <location>
        <begin position="1"/>
        <end position="34"/>
    </location>
</feature>
<organism evidence="2 3">
    <name type="scientific">Apodospora peruviana</name>
    <dbReference type="NCBI Taxonomy" id="516989"/>
    <lineage>
        <taxon>Eukaryota</taxon>
        <taxon>Fungi</taxon>
        <taxon>Dikarya</taxon>
        <taxon>Ascomycota</taxon>
        <taxon>Pezizomycotina</taxon>
        <taxon>Sordariomycetes</taxon>
        <taxon>Sordariomycetidae</taxon>
        <taxon>Sordariales</taxon>
        <taxon>Lasiosphaeriaceae</taxon>
        <taxon>Apodospora</taxon>
    </lineage>
</organism>
<gene>
    <name evidence="2" type="ORF">B0H66DRAFT_533116</name>
</gene>
<protein>
    <submittedName>
        <fullName evidence="2">Uncharacterized protein</fullName>
    </submittedName>
</protein>
<dbReference type="Proteomes" id="UP001283341">
    <property type="component" value="Unassembled WGS sequence"/>
</dbReference>
<evidence type="ECO:0000256" key="1">
    <source>
        <dbReference type="SAM" id="MobiDB-lite"/>
    </source>
</evidence>
<sequence>MAQEDTAKARHSWSVEINRRGSPPCPFRDHGSQTAKTSFSRFSCSFSLIWSAGVSSKPQTTLKEREERPRRSPDKANGQPDPVLQQQPGPYSWASDYGKIWRLYLTWGNGIAADSRYQAVSLDTLSSEGPPFITSVAVMDRCFACAIDPYQVLSFLIPHYPIYLLFADSVDTRWTGPLPFTTKTCTSSSKYSQLAPPAPLLPYMLTAAFHGNGPCGIASSTDAVRPDSGSIGSCLLISCVSLQITHES</sequence>
<reference evidence="2" key="1">
    <citation type="journal article" date="2023" name="Mol. Phylogenet. Evol.">
        <title>Genome-scale phylogeny and comparative genomics of the fungal order Sordariales.</title>
        <authorList>
            <person name="Hensen N."/>
            <person name="Bonometti L."/>
            <person name="Westerberg I."/>
            <person name="Brannstrom I.O."/>
            <person name="Guillou S."/>
            <person name="Cros-Aarteil S."/>
            <person name="Calhoun S."/>
            <person name="Haridas S."/>
            <person name="Kuo A."/>
            <person name="Mondo S."/>
            <person name="Pangilinan J."/>
            <person name="Riley R."/>
            <person name="LaButti K."/>
            <person name="Andreopoulos B."/>
            <person name="Lipzen A."/>
            <person name="Chen C."/>
            <person name="Yan M."/>
            <person name="Daum C."/>
            <person name="Ng V."/>
            <person name="Clum A."/>
            <person name="Steindorff A."/>
            <person name="Ohm R.A."/>
            <person name="Martin F."/>
            <person name="Silar P."/>
            <person name="Natvig D.O."/>
            <person name="Lalanne C."/>
            <person name="Gautier V."/>
            <person name="Ament-Velasquez S.L."/>
            <person name="Kruys A."/>
            <person name="Hutchinson M.I."/>
            <person name="Powell A.J."/>
            <person name="Barry K."/>
            <person name="Miller A.N."/>
            <person name="Grigoriev I.V."/>
            <person name="Debuchy R."/>
            <person name="Gladieux P."/>
            <person name="Hiltunen Thoren M."/>
            <person name="Johannesson H."/>
        </authorList>
    </citation>
    <scope>NUCLEOTIDE SEQUENCE</scope>
    <source>
        <strain evidence="2">CBS 118394</strain>
    </source>
</reference>
<name>A0AAE0I5M0_9PEZI</name>
<evidence type="ECO:0000313" key="3">
    <source>
        <dbReference type="Proteomes" id="UP001283341"/>
    </source>
</evidence>
<reference evidence="2" key="2">
    <citation type="submission" date="2023-06" db="EMBL/GenBank/DDBJ databases">
        <authorList>
            <consortium name="Lawrence Berkeley National Laboratory"/>
            <person name="Haridas S."/>
            <person name="Hensen N."/>
            <person name="Bonometti L."/>
            <person name="Westerberg I."/>
            <person name="Brannstrom I.O."/>
            <person name="Guillou S."/>
            <person name="Cros-Aarteil S."/>
            <person name="Calhoun S."/>
            <person name="Kuo A."/>
            <person name="Mondo S."/>
            <person name="Pangilinan J."/>
            <person name="Riley R."/>
            <person name="Labutti K."/>
            <person name="Andreopoulos B."/>
            <person name="Lipzen A."/>
            <person name="Chen C."/>
            <person name="Yanf M."/>
            <person name="Daum C."/>
            <person name="Ng V."/>
            <person name="Clum A."/>
            <person name="Steindorff A."/>
            <person name="Ohm R."/>
            <person name="Martin F."/>
            <person name="Silar P."/>
            <person name="Natvig D."/>
            <person name="Lalanne C."/>
            <person name="Gautier V."/>
            <person name="Ament-Velasquez S.L."/>
            <person name="Kruys A."/>
            <person name="Hutchinson M.I."/>
            <person name="Powell A.J."/>
            <person name="Barry K."/>
            <person name="Miller A.N."/>
            <person name="Grigoriev I.V."/>
            <person name="Debuchy R."/>
            <person name="Gladieux P."/>
            <person name="Thoren M.H."/>
            <person name="Johannesson H."/>
        </authorList>
    </citation>
    <scope>NUCLEOTIDE SEQUENCE</scope>
    <source>
        <strain evidence="2">CBS 118394</strain>
    </source>
</reference>
<proteinExistence type="predicted"/>
<evidence type="ECO:0000313" key="2">
    <source>
        <dbReference type="EMBL" id="KAK3318612.1"/>
    </source>
</evidence>